<keyword evidence="2" id="KW-1185">Reference proteome</keyword>
<dbReference type="RefSeq" id="WP_087211002.1">
    <property type="nucleotide sequence ID" value="NZ_CP021431.1"/>
</dbReference>
<accession>A0A1Y0EGW3</accession>
<dbReference type="Proteomes" id="UP000195273">
    <property type="component" value="Chromosome"/>
</dbReference>
<organism evidence="1 2">
    <name type="scientific">Yoonia vestfoldensis</name>
    <dbReference type="NCBI Taxonomy" id="245188"/>
    <lineage>
        <taxon>Bacteria</taxon>
        <taxon>Pseudomonadati</taxon>
        <taxon>Pseudomonadota</taxon>
        <taxon>Alphaproteobacteria</taxon>
        <taxon>Rhodobacterales</taxon>
        <taxon>Paracoccaceae</taxon>
        <taxon>Yoonia</taxon>
    </lineage>
</organism>
<evidence type="ECO:0000313" key="2">
    <source>
        <dbReference type="Proteomes" id="UP000195273"/>
    </source>
</evidence>
<dbReference type="EMBL" id="CP021431">
    <property type="protein sequence ID" value="ARU02660.1"/>
    <property type="molecule type" value="Genomic_DNA"/>
</dbReference>
<gene>
    <name evidence="1" type="ORF">LOKVESSMR4R_03388</name>
</gene>
<reference evidence="1 2" key="1">
    <citation type="submission" date="2017-05" db="EMBL/GenBank/DDBJ databases">
        <title>Genome Sequence of Loktanella vestfoldensis Strain SMR4r Isolated from a Culture of the Diatom Skeletonema marinoi.</title>
        <authorList>
            <person name="Topel M."/>
            <person name="Pinder M.I.M."/>
            <person name="Johansson O.N."/>
            <person name="Kourtchenko O."/>
            <person name="Godhe A."/>
            <person name="Clarke A.K."/>
        </authorList>
    </citation>
    <scope>NUCLEOTIDE SEQUENCE [LARGE SCALE GENOMIC DNA]</scope>
    <source>
        <strain evidence="1 2">SMR4r</strain>
    </source>
</reference>
<name>A0A1Y0EGW3_9RHOB</name>
<dbReference type="AlphaFoldDB" id="A0A1Y0EGW3"/>
<evidence type="ECO:0000313" key="1">
    <source>
        <dbReference type="EMBL" id="ARU02660.1"/>
    </source>
</evidence>
<proteinExistence type="predicted"/>
<protein>
    <submittedName>
        <fullName evidence="1">Uncharacterized protein</fullName>
    </submittedName>
</protein>
<sequence>MNIIGDIGKLLAGQKKATAAISDGLAELRMRRLRLLDERDELASRPVPKDEALAALDRDIDELIAIAMRETNVRSLTRAEAPAWTIPQNGVLMGLLIGASRATFRDQLAAMLEPAYSNEAKPISAEEREAALHRIDEDLLDLELAEEAAIRSAEAVGLHVQRRADADPRAVLAGDDALS</sequence>
<dbReference type="KEGG" id="lvs:LOKVESSMR4R_03388"/>